<keyword evidence="5" id="KW-0862">Zinc</keyword>
<name>A0A1L7TD68_FUSMA</name>
<proteinExistence type="predicted"/>
<evidence type="ECO:0000313" key="9">
    <source>
        <dbReference type="EMBL" id="CVK96638.1"/>
    </source>
</evidence>
<evidence type="ECO:0000256" key="1">
    <source>
        <dbReference type="ARBA" id="ARBA00004123"/>
    </source>
</evidence>
<dbReference type="GO" id="GO:0006351">
    <property type="term" value="P:DNA-templated transcription"/>
    <property type="evidence" value="ECO:0007669"/>
    <property type="project" value="InterPro"/>
</dbReference>
<dbReference type="GO" id="GO:0008270">
    <property type="term" value="F:zinc ion binding"/>
    <property type="evidence" value="ECO:0007669"/>
    <property type="project" value="UniProtKB-KW"/>
</dbReference>
<dbReference type="GO" id="GO:0000978">
    <property type="term" value="F:RNA polymerase II cis-regulatory region sequence-specific DNA binding"/>
    <property type="evidence" value="ECO:0007669"/>
    <property type="project" value="InterPro"/>
</dbReference>
<evidence type="ECO:0000313" key="10">
    <source>
        <dbReference type="Proteomes" id="UP000184255"/>
    </source>
</evidence>
<accession>A0A1L7TD68</accession>
<dbReference type="Proteomes" id="UP000184255">
    <property type="component" value="Unassembled WGS sequence"/>
</dbReference>
<dbReference type="GO" id="GO:0005634">
    <property type="term" value="C:nucleus"/>
    <property type="evidence" value="ECO:0007669"/>
    <property type="project" value="UniProtKB-SubCell"/>
</dbReference>
<gene>
    <name evidence="9" type="ORF">FMAN_10968</name>
</gene>
<dbReference type="PANTHER" id="PTHR40626:SF34">
    <property type="entry name" value="ZINC FINGER PROTEIN YGR067C"/>
    <property type="match status" value="1"/>
</dbReference>
<dbReference type="CDD" id="cd12148">
    <property type="entry name" value="fungal_TF_MHR"/>
    <property type="match status" value="1"/>
</dbReference>
<dbReference type="InterPro" id="IPR051059">
    <property type="entry name" value="VerF-like"/>
</dbReference>
<dbReference type="GO" id="GO:0000981">
    <property type="term" value="F:DNA-binding transcription factor activity, RNA polymerase II-specific"/>
    <property type="evidence" value="ECO:0007669"/>
    <property type="project" value="InterPro"/>
</dbReference>
<feature type="region of interest" description="Disordered" evidence="7">
    <location>
        <begin position="1"/>
        <end position="36"/>
    </location>
</feature>
<evidence type="ECO:0000256" key="4">
    <source>
        <dbReference type="ARBA" id="ARBA00022771"/>
    </source>
</evidence>
<protein>
    <recommendedName>
        <fullName evidence="8">Xylanolytic transcriptional activator regulatory domain-containing protein</fullName>
    </recommendedName>
</protein>
<sequence>MATTSEPIAHPSAARTTVTEAQSHDFPPLNPQVGESSMTGLLDTEIMGVLDDALMSERNVGMDITRQSLSQLGTLETSAPMDQDHASFYFSPTLNFDMDHSAFAFLSLPDQSAIQDSGNQSYSQSHGNLRLQQLPIEEGGIYSTADNPLSETQPLAGVGALGQFMDDRSTPKSQASSNGLPALHEDRQIYTPAALDESAYQSILNDLSIRLTKTVESIQLPPARVCQSFLSSYTTNFHCHLPLIHLQSFSPRATPSPLILAMCSVGALYRLDRRRANRLHELAVSAIETVACPTRDSESIMVKNTDLWHAQTKLLLSFYAIMSGDKDLLSGTLRLNGYYVLLYKRTRTALASSSVDVSRLTWHQWIERESWKRLLGGLFFTSALTMVLFDVNPGFNATQDLEFEAFHDEAMWDASSANEWRQVRLASIKKHPAQHHRTMKEVLVDVMLEGRYHSDTAPYQVSAFSALILMHGVVVHMWQRLQVTHAIWSLDGPDLLGSSLMDSSMAILSRCDAFLKRAGSVTQSLDSDEHDETSLVFNCQAVLRIAYVSLFRTVNSSAHISLMSTDAAEMDDAIVSFVAGELDRSPQILNAVVKCFEGLRIPVKMGTMLVRKTAAFRWSVEHAISGWESALVVTKWVHAVEMMSSNGVQLGPEEQKLLTLVREVLEEAECELEQSSSLAAGVARTWGSFLQDVWIWGITPQMGATLGLLANAYEKAFNANRRSSVTVPNHLW</sequence>
<dbReference type="PANTHER" id="PTHR40626">
    <property type="entry name" value="MIP31509P"/>
    <property type="match status" value="1"/>
</dbReference>
<keyword evidence="3" id="KW-0677">Repeat</keyword>
<dbReference type="Pfam" id="PF04082">
    <property type="entry name" value="Fungal_trans"/>
    <property type="match status" value="1"/>
</dbReference>
<feature type="domain" description="Xylanolytic transcriptional activator regulatory" evidence="8">
    <location>
        <begin position="230"/>
        <end position="443"/>
    </location>
</feature>
<evidence type="ECO:0000256" key="2">
    <source>
        <dbReference type="ARBA" id="ARBA00022723"/>
    </source>
</evidence>
<dbReference type="GeneID" id="65090220"/>
<dbReference type="RefSeq" id="XP_041684056.1">
    <property type="nucleotide sequence ID" value="XM_041833721.1"/>
</dbReference>
<evidence type="ECO:0000259" key="8">
    <source>
        <dbReference type="Pfam" id="PF04082"/>
    </source>
</evidence>
<dbReference type="GO" id="GO:0000785">
    <property type="term" value="C:chromatin"/>
    <property type="evidence" value="ECO:0007669"/>
    <property type="project" value="TreeGrafter"/>
</dbReference>
<comment type="caution">
    <text evidence="9">The sequence shown here is derived from an EMBL/GenBank/DDBJ whole genome shotgun (WGS) entry which is preliminary data.</text>
</comment>
<evidence type="ECO:0000256" key="3">
    <source>
        <dbReference type="ARBA" id="ARBA00022737"/>
    </source>
</evidence>
<dbReference type="VEuPathDB" id="FungiDB:FMAN_10968"/>
<dbReference type="InterPro" id="IPR007219">
    <property type="entry name" value="XnlR_reg_dom"/>
</dbReference>
<evidence type="ECO:0000256" key="5">
    <source>
        <dbReference type="ARBA" id="ARBA00022833"/>
    </source>
</evidence>
<dbReference type="AlphaFoldDB" id="A0A1L7TD68"/>
<dbReference type="EMBL" id="FCQH01000008">
    <property type="protein sequence ID" value="CVK96638.1"/>
    <property type="molecule type" value="Genomic_DNA"/>
</dbReference>
<evidence type="ECO:0000256" key="6">
    <source>
        <dbReference type="ARBA" id="ARBA00023242"/>
    </source>
</evidence>
<keyword evidence="10" id="KW-1185">Reference proteome</keyword>
<reference evidence="10" key="1">
    <citation type="journal article" date="2016" name="Genome Biol. Evol.">
        <title>Comparative 'omics' of the Fusarium fujikuroi species complex highlights differences in genetic potential and metabolite synthesis.</title>
        <authorList>
            <person name="Niehaus E.-M."/>
            <person name="Muensterkoetter M."/>
            <person name="Proctor R.H."/>
            <person name="Brown D.W."/>
            <person name="Sharon A."/>
            <person name="Idan Y."/>
            <person name="Oren-Young L."/>
            <person name="Sieber C.M."/>
            <person name="Novak O."/>
            <person name="Pencik A."/>
            <person name="Tarkowska D."/>
            <person name="Hromadova K."/>
            <person name="Freeman S."/>
            <person name="Maymon M."/>
            <person name="Elazar M."/>
            <person name="Youssef S.A."/>
            <person name="El-Shabrawy E.S.M."/>
            <person name="Shalaby A.B.A."/>
            <person name="Houterman P."/>
            <person name="Brock N.L."/>
            <person name="Burkhardt I."/>
            <person name="Tsavkelova E.A."/>
            <person name="Dickschat J.S."/>
            <person name="Galuszka P."/>
            <person name="Gueldener U."/>
            <person name="Tudzynski B."/>
        </authorList>
    </citation>
    <scope>NUCLEOTIDE SEQUENCE [LARGE SCALE GENOMIC DNA]</scope>
    <source>
        <strain evidence="10">MRC7560</strain>
    </source>
</reference>
<keyword evidence="2" id="KW-0479">Metal-binding</keyword>
<keyword evidence="6" id="KW-0539">Nucleus</keyword>
<organism evidence="9 10">
    <name type="scientific">Fusarium mangiferae</name>
    <name type="common">Mango malformation disease fungus</name>
    <dbReference type="NCBI Taxonomy" id="192010"/>
    <lineage>
        <taxon>Eukaryota</taxon>
        <taxon>Fungi</taxon>
        <taxon>Dikarya</taxon>
        <taxon>Ascomycota</taxon>
        <taxon>Pezizomycotina</taxon>
        <taxon>Sordariomycetes</taxon>
        <taxon>Hypocreomycetidae</taxon>
        <taxon>Hypocreales</taxon>
        <taxon>Nectriaceae</taxon>
        <taxon>Fusarium</taxon>
        <taxon>Fusarium fujikuroi species complex</taxon>
    </lineage>
</organism>
<keyword evidence="4" id="KW-0863">Zinc-finger</keyword>
<comment type="subcellular location">
    <subcellularLocation>
        <location evidence="1">Nucleus</location>
    </subcellularLocation>
</comment>
<evidence type="ECO:0000256" key="7">
    <source>
        <dbReference type="SAM" id="MobiDB-lite"/>
    </source>
</evidence>